<name>A0A175R9Q2_9HYPH</name>
<keyword evidence="3" id="KW-0328">Glycosyltransferase</keyword>
<feature type="domain" description="Glycosyltransferase 2-like" evidence="7">
    <location>
        <begin position="15"/>
        <end position="180"/>
    </location>
</feature>
<keyword evidence="4" id="KW-0808">Transferase</keyword>
<keyword evidence="11" id="KW-1185">Reference proteome</keyword>
<feature type="transmembrane region" description="Helical" evidence="6">
    <location>
        <begin position="249"/>
        <end position="270"/>
    </location>
</feature>
<accession>A0A175R9Q2</accession>
<evidence type="ECO:0000313" key="9">
    <source>
        <dbReference type="EMBL" id="KTR03205.1"/>
    </source>
</evidence>
<dbReference type="SUPFAM" id="SSF53448">
    <property type="entry name" value="Nucleotide-diphospho-sugar transferases"/>
    <property type="match status" value="1"/>
</dbReference>
<keyword evidence="6" id="KW-1133">Transmembrane helix</keyword>
<reference evidence="10 11" key="1">
    <citation type="journal article" date="2016" name="Front. Microbiol.">
        <title>Genomic Resource of Rice Seed Associated Bacteria.</title>
        <authorList>
            <person name="Midha S."/>
            <person name="Bansal K."/>
            <person name="Sharma S."/>
            <person name="Kumar N."/>
            <person name="Patil P.P."/>
            <person name="Chaudhry V."/>
            <person name="Patil P.B."/>
        </authorList>
    </citation>
    <scope>NUCLEOTIDE SEQUENCE [LARGE SCALE GENOMIC DNA]</scope>
    <source>
        <strain evidence="8 10">NS226</strain>
        <strain evidence="9 11">NS365</strain>
    </source>
</reference>
<dbReference type="AlphaFoldDB" id="A0A175R9Q2"/>
<dbReference type="InterPro" id="IPR001173">
    <property type="entry name" value="Glyco_trans_2-like"/>
</dbReference>
<evidence type="ECO:0000313" key="8">
    <source>
        <dbReference type="EMBL" id="KTQ95298.1"/>
    </source>
</evidence>
<feature type="transmembrane region" description="Helical" evidence="6">
    <location>
        <begin position="276"/>
        <end position="296"/>
    </location>
</feature>
<evidence type="ECO:0000256" key="5">
    <source>
        <dbReference type="ARBA" id="ARBA00023136"/>
    </source>
</evidence>
<dbReference type="STRING" id="401562.NS365_19440"/>
<comment type="subcellular location">
    <subcellularLocation>
        <location evidence="1">Cell membrane</location>
    </subcellularLocation>
</comment>
<dbReference type="Proteomes" id="UP000078529">
    <property type="component" value="Unassembled WGS sequence"/>
</dbReference>
<dbReference type="Gene3D" id="3.90.550.10">
    <property type="entry name" value="Spore Coat Polysaccharide Biosynthesis Protein SpsA, Chain A"/>
    <property type="match status" value="1"/>
</dbReference>
<sequence length="345" mass="38107">MTHGHSPRRDVVLLAIPTLNEARTIIPVLERLTADQDGEFDLRICVVDGGSTDGTVELVRAYARHRSQVFLEHNGRRIQSAGINLAVARHGEGAKWLVRCDAHANYPRGYIASLLRTQRRTGATSVVVPMDSVGCIPFQKAVAWVSDSLIGSGGSAHRGGRKSGFVDHGHHALIALDMFKRVGGYEESFTHNEDAEFDCRLRALAGTIYLDGETRLEYHPRDSFQGIWRQYFNYGRGRSRTLRRHPTSLRLRQFAVPSFMVVFFACLAIAPALPHVLVVPFLYLFALALTSCQIALRHRTACGLLSGPVAGVMHTAWASGFLLGLAGARDMRWSPERQPAQAEAV</sequence>
<evidence type="ECO:0000313" key="10">
    <source>
        <dbReference type="Proteomes" id="UP000078272"/>
    </source>
</evidence>
<proteinExistence type="predicted"/>
<evidence type="ECO:0000256" key="4">
    <source>
        <dbReference type="ARBA" id="ARBA00022679"/>
    </source>
</evidence>
<evidence type="ECO:0000256" key="1">
    <source>
        <dbReference type="ARBA" id="ARBA00004236"/>
    </source>
</evidence>
<evidence type="ECO:0000256" key="6">
    <source>
        <dbReference type="SAM" id="Phobius"/>
    </source>
</evidence>
<dbReference type="EMBL" id="LDQA01000057">
    <property type="protein sequence ID" value="KTR03205.1"/>
    <property type="molecule type" value="Genomic_DNA"/>
</dbReference>
<dbReference type="Pfam" id="PF00535">
    <property type="entry name" value="Glycos_transf_2"/>
    <property type="match status" value="1"/>
</dbReference>
<keyword evidence="2" id="KW-1003">Cell membrane</keyword>
<dbReference type="GO" id="GO:0005886">
    <property type="term" value="C:plasma membrane"/>
    <property type="evidence" value="ECO:0007669"/>
    <property type="project" value="UniProtKB-SubCell"/>
</dbReference>
<keyword evidence="5 6" id="KW-0472">Membrane</keyword>
<dbReference type="PANTHER" id="PTHR43646">
    <property type="entry name" value="GLYCOSYLTRANSFERASE"/>
    <property type="match status" value="1"/>
</dbReference>
<dbReference type="OrthoDB" id="8416156at2"/>
<gene>
    <name evidence="8" type="ORF">NS226_12140</name>
    <name evidence="9" type="ORF">NS365_19440</name>
</gene>
<organism evidence="8 10">
    <name type="scientific">Aureimonas ureilytica</name>
    <dbReference type="NCBI Taxonomy" id="401562"/>
    <lineage>
        <taxon>Bacteria</taxon>
        <taxon>Pseudomonadati</taxon>
        <taxon>Pseudomonadota</taxon>
        <taxon>Alphaproteobacteria</taxon>
        <taxon>Hyphomicrobiales</taxon>
        <taxon>Aurantimonadaceae</taxon>
        <taxon>Aureimonas</taxon>
    </lineage>
</organism>
<dbReference type="EMBL" id="LDPZ01000023">
    <property type="protein sequence ID" value="KTQ95298.1"/>
    <property type="molecule type" value="Genomic_DNA"/>
</dbReference>
<evidence type="ECO:0000313" key="11">
    <source>
        <dbReference type="Proteomes" id="UP000078529"/>
    </source>
</evidence>
<feature type="transmembrane region" description="Helical" evidence="6">
    <location>
        <begin position="308"/>
        <end position="328"/>
    </location>
</feature>
<dbReference type="CDD" id="cd02525">
    <property type="entry name" value="Succinoglycan_BP_ExoA"/>
    <property type="match status" value="1"/>
</dbReference>
<dbReference type="GO" id="GO:0016757">
    <property type="term" value="F:glycosyltransferase activity"/>
    <property type="evidence" value="ECO:0007669"/>
    <property type="project" value="UniProtKB-KW"/>
</dbReference>
<evidence type="ECO:0000259" key="7">
    <source>
        <dbReference type="Pfam" id="PF00535"/>
    </source>
</evidence>
<keyword evidence="6" id="KW-0812">Transmembrane</keyword>
<dbReference type="PATRIC" id="fig|401562.3.peg.1973"/>
<evidence type="ECO:0000256" key="2">
    <source>
        <dbReference type="ARBA" id="ARBA00022475"/>
    </source>
</evidence>
<protein>
    <submittedName>
        <fullName evidence="8">Succinoglycan biosynthesis protein exoa</fullName>
    </submittedName>
</protein>
<comment type="caution">
    <text evidence="8">The sequence shown here is derived from an EMBL/GenBank/DDBJ whole genome shotgun (WGS) entry which is preliminary data.</text>
</comment>
<dbReference type="PANTHER" id="PTHR43646:SF2">
    <property type="entry name" value="GLYCOSYLTRANSFERASE 2-LIKE DOMAIN-CONTAINING PROTEIN"/>
    <property type="match status" value="1"/>
</dbReference>
<evidence type="ECO:0000256" key="3">
    <source>
        <dbReference type="ARBA" id="ARBA00022676"/>
    </source>
</evidence>
<dbReference type="InterPro" id="IPR029044">
    <property type="entry name" value="Nucleotide-diphossugar_trans"/>
</dbReference>
<dbReference type="Proteomes" id="UP000078272">
    <property type="component" value="Unassembled WGS sequence"/>
</dbReference>
<dbReference type="RefSeq" id="WP_058601951.1">
    <property type="nucleotide sequence ID" value="NZ_LDPZ01000023.1"/>
</dbReference>